<feature type="transmembrane region" description="Helical" evidence="1">
    <location>
        <begin position="12"/>
        <end position="34"/>
    </location>
</feature>
<organism evidence="2 3">
    <name type="scientific">Stenotrophomonas aracearum</name>
    <dbReference type="NCBI Taxonomy" id="3003272"/>
    <lineage>
        <taxon>Bacteria</taxon>
        <taxon>Pseudomonadati</taxon>
        <taxon>Pseudomonadota</taxon>
        <taxon>Gammaproteobacteria</taxon>
        <taxon>Lysobacterales</taxon>
        <taxon>Lysobacteraceae</taxon>
        <taxon>Stenotrophomonas</taxon>
    </lineage>
</organism>
<name>A0ABY9YAA9_9GAMM</name>
<evidence type="ECO:0000313" key="3">
    <source>
        <dbReference type="Proteomes" id="UP001305421"/>
    </source>
</evidence>
<keyword evidence="3" id="KW-1185">Reference proteome</keyword>
<evidence type="ECO:0000313" key="2">
    <source>
        <dbReference type="EMBL" id="WNH47802.1"/>
    </source>
</evidence>
<proteinExistence type="predicted"/>
<gene>
    <name evidence="2" type="ORF">PDM28_14095</name>
</gene>
<evidence type="ECO:0008006" key="4">
    <source>
        <dbReference type="Google" id="ProtNLM"/>
    </source>
</evidence>
<dbReference type="RefSeq" id="WP_102945405.1">
    <property type="nucleotide sequence ID" value="NZ_CP115543.1"/>
</dbReference>
<keyword evidence="1" id="KW-1133">Transmembrane helix</keyword>
<feature type="transmembrane region" description="Helical" evidence="1">
    <location>
        <begin position="40"/>
        <end position="61"/>
    </location>
</feature>
<reference evidence="2 3" key="1">
    <citation type="submission" date="2022-12" db="EMBL/GenBank/DDBJ databases">
        <title>Two new species, Stenotrophomonas aracearum and Stenotrophomonas oahuensis, isolated from Anthurium (Araceae family) in Hawaii.</title>
        <authorList>
            <person name="Chunag S.C."/>
            <person name="Dobhal S."/>
            <person name="Alvarez A."/>
            <person name="Arif M."/>
        </authorList>
    </citation>
    <scope>NUCLEOTIDE SEQUENCE [LARGE SCALE GENOMIC DNA]</scope>
    <source>
        <strain evidence="2 3">A5588</strain>
    </source>
</reference>
<keyword evidence="1" id="KW-0472">Membrane</keyword>
<protein>
    <recommendedName>
        <fullName evidence="4">Transmembrane protein</fullName>
    </recommendedName>
</protein>
<dbReference type="EMBL" id="CP115543">
    <property type="protein sequence ID" value="WNH47802.1"/>
    <property type="molecule type" value="Genomic_DNA"/>
</dbReference>
<dbReference type="Proteomes" id="UP001305421">
    <property type="component" value="Chromosome"/>
</dbReference>
<accession>A0ABY9YAA9</accession>
<sequence length="74" mass="7844">MAGRNFGLTNIYLKLGLGMMLLGALIFALGLLLGPRMGQFPWLANIAMVLIPGGVVVYVIGRIAKAITGMRSNP</sequence>
<evidence type="ECO:0000256" key="1">
    <source>
        <dbReference type="SAM" id="Phobius"/>
    </source>
</evidence>
<keyword evidence="1" id="KW-0812">Transmembrane</keyword>